<evidence type="ECO:0000256" key="4">
    <source>
        <dbReference type="ARBA" id="ARBA00023136"/>
    </source>
</evidence>
<feature type="compositionally biased region" description="Polar residues" evidence="6">
    <location>
        <begin position="277"/>
        <end position="289"/>
    </location>
</feature>
<dbReference type="EMBL" id="JAACJL010000001">
    <property type="protein sequence ID" value="KAF4623325.1"/>
    <property type="molecule type" value="Genomic_DNA"/>
</dbReference>
<dbReference type="PANTHER" id="PTHR33048:SF47">
    <property type="entry name" value="INTEGRAL MEMBRANE PROTEIN-RELATED"/>
    <property type="match status" value="1"/>
</dbReference>
<name>A0A8H4VWX4_9AGAR</name>
<dbReference type="InterPro" id="IPR049326">
    <property type="entry name" value="Rhodopsin_dom_fungi"/>
</dbReference>
<feature type="transmembrane region" description="Helical" evidence="7">
    <location>
        <begin position="88"/>
        <end position="113"/>
    </location>
</feature>
<dbReference type="GO" id="GO:0016020">
    <property type="term" value="C:membrane"/>
    <property type="evidence" value="ECO:0007669"/>
    <property type="project" value="UniProtKB-SubCell"/>
</dbReference>
<reference evidence="9 10" key="1">
    <citation type="submission" date="2019-12" db="EMBL/GenBank/DDBJ databases">
        <authorList>
            <person name="Floudas D."/>
            <person name="Bentzer J."/>
            <person name="Ahren D."/>
            <person name="Johansson T."/>
            <person name="Persson P."/>
            <person name="Tunlid A."/>
        </authorList>
    </citation>
    <scope>NUCLEOTIDE SEQUENCE [LARGE SCALE GENOMIC DNA]</scope>
    <source>
        <strain evidence="9 10">CBS 102.39</strain>
    </source>
</reference>
<keyword evidence="4 7" id="KW-0472">Membrane</keyword>
<dbReference type="AlphaFoldDB" id="A0A8H4VWX4"/>
<keyword evidence="3 7" id="KW-1133">Transmembrane helix</keyword>
<feature type="transmembrane region" description="Helical" evidence="7">
    <location>
        <begin position="200"/>
        <end position="224"/>
    </location>
</feature>
<evidence type="ECO:0000256" key="1">
    <source>
        <dbReference type="ARBA" id="ARBA00004141"/>
    </source>
</evidence>
<evidence type="ECO:0000259" key="8">
    <source>
        <dbReference type="Pfam" id="PF20684"/>
    </source>
</evidence>
<evidence type="ECO:0000256" key="7">
    <source>
        <dbReference type="SAM" id="Phobius"/>
    </source>
</evidence>
<feature type="domain" description="Rhodopsin" evidence="8">
    <location>
        <begin position="29"/>
        <end position="222"/>
    </location>
</feature>
<dbReference type="Proteomes" id="UP000521872">
    <property type="component" value="Unassembled WGS sequence"/>
</dbReference>
<sequence>MPYISLLSRRASSILIFIFHAVAIPSTVLRLLYRSKSKRLWWDDFWAGVALVGEIIMIVIYMVTLNGNIGKNPPPPGKRPKTWEVRRWLILVSYAVTLWTARLTVAVTIVRLLQQGRGRRVAKGVSFLFVFFLVGIILQKIAVCIPKPGGGGQWCSTPKVYGLSTGITELITDVVADVWLIGAPAYILLRMKMNRSHKRLIVAIFLCGIFTSLASISHVVFLFLNSSLWMGFTGHLQVAIAIVVSNLVVLVTYVYQAFRQRSRNELEDNSTGEEESTTLPTSQWQTESNYVPPDSRDLNPTMQTITTVELTELSHLGTTFEHSSNAPSTDTSFTSTNR</sequence>
<dbReference type="InterPro" id="IPR052337">
    <property type="entry name" value="SAT4-like"/>
</dbReference>
<accession>A0A8H4VWX4</accession>
<dbReference type="PANTHER" id="PTHR33048">
    <property type="entry name" value="PTH11-LIKE INTEGRAL MEMBRANE PROTEIN (AFU_ORTHOLOGUE AFUA_5G11245)"/>
    <property type="match status" value="1"/>
</dbReference>
<keyword evidence="2 7" id="KW-0812">Transmembrane</keyword>
<feature type="transmembrane region" description="Helical" evidence="7">
    <location>
        <begin position="45"/>
        <end position="68"/>
    </location>
</feature>
<keyword evidence="10" id="KW-1185">Reference proteome</keyword>
<proteinExistence type="inferred from homology"/>
<comment type="caution">
    <text evidence="9">The sequence shown here is derived from an EMBL/GenBank/DDBJ whole genome shotgun (WGS) entry which is preliminary data.</text>
</comment>
<evidence type="ECO:0000256" key="5">
    <source>
        <dbReference type="ARBA" id="ARBA00038359"/>
    </source>
</evidence>
<feature type="region of interest" description="Disordered" evidence="6">
    <location>
        <begin position="264"/>
        <end position="300"/>
    </location>
</feature>
<evidence type="ECO:0000256" key="2">
    <source>
        <dbReference type="ARBA" id="ARBA00022692"/>
    </source>
</evidence>
<feature type="region of interest" description="Disordered" evidence="6">
    <location>
        <begin position="319"/>
        <end position="338"/>
    </location>
</feature>
<organism evidence="9 10">
    <name type="scientific">Agrocybe pediades</name>
    <dbReference type="NCBI Taxonomy" id="84607"/>
    <lineage>
        <taxon>Eukaryota</taxon>
        <taxon>Fungi</taxon>
        <taxon>Dikarya</taxon>
        <taxon>Basidiomycota</taxon>
        <taxon>Agaricomycotina</taxon>
        <taxon>Agaricomycetes</taxon>
        <taxon>Agaricomycetidae</taxon>
        <taxon>Agaricales</taxon>
        <taxon>Agaricineae</taxon>
        <taxon>Strophariaceae</taxon>
        <taxon>Agrocybe</taxon>
    </lineage>
</organism>
<evidence type="ECO:0000256" key="6">
    <source>
        <dbReference type="SAM" id="MobiDB-lite"/>
    </source>
</evidence>
<comment type="similarity">
    <text evidence="5">Belongs to the SAT4 family.</text>
</comment>
<feature type="transmembrane region" description="Helical" evidence="7">
    <location>
        <begin position="236"/>
        <end position="255"/>
    </location>
</feature>
<protein>
    <recommendedName>
        <fullName evidence="8">Rhodopsin domain-containing protein</fullName>
    </recommendedName>
</protein>
<feature type="transmembrane region" description="Helical" evidence="7">
    <location>
        <begin position="163"/>
        <end position="188"/>
    </location>
</feature>
<feature type="transmembrane region" description="Helical" evidence="7">
    <location>
        <begin position="125"/>
        <end position="143"/>
    </location>
</feature>
<gene>
    <name evidence="9" type="ORF">D9613_001522</name>
</gene>
<feature type="transmembrane region" description="Helical" evidence="7">
    <location>
        <begin position="12"/>
        <end position="33"/>
    </location>
</feature>
<dbReference type="Pfam" id="PF20684">
    <property type="entry name" value="Fung_rhodopsin"/>
    <property type="match status" value="1"/>
</dbReference>
<comment type="subcellular location">
    <subcellularLocation>
        <location evidence="1">Membrane</location>
        <topology evidence="1">Multi-pass membrane protein</topology>
    </subcellularLocation>
</comment>
<feature type="compositionally biased region" description="Acidic residues" evidence="6">
    <location>
        <begin position="267"/>
        <end position="276"/>
    </location>
</feature>
<evidence type="ECO:0000313" key="9">
    <source>
        <dbReference type="EMBL" id="KAF4623325.1"/>
    </source>
</evidence>
<evidence type="ECO:0000313" key="10">
    <source>
        <dbReference type="Proteomes" id="UP000521872"/>
    </source>
</evidence>
<evidence type="ECO:0000256" key="3">
    <source>
        <dbReference type="ARBA" id="ARBA00022989"/>
    </source>
</evidence>